<protein>
    <recommendedName>
        <fullName evidence="2">F-box domain-containing protein</fullName>
    </recommendedName>
</protein>
<dbReference type="Pfam" id="PF12937">
    <property type="entry name" value="F-box-like"/>
    <property type="match status" value="1"/>
</dbReference>
<name>A0A7S2ZMV6_9RHOD</name>
<dbReference type="AlphaFoldDB" id="A0A7S2ZMV6"/>
<feature type="region of interest" description="Disordered" evidence="1">
    <location>
        <begin position="1"/>
        <end position="45"/>
    </location>
</feature>
<dbReference type="InterPro" id="IPR036047">
    <property type="entry name" value="F-box-like_dom_sf"/>
</dbReference>
<gene>
    <name evidence="3" type="ORF">RMAR00112_LOCUS12007</name>
</gene>
<dbReference type="EMBL" id="HBHW01015636">
    <property type="protein sequence ID" value="CAE0044032.1"/>
    <property type="molecule type" value="Transcribed_RNA"/>
</dbReference>
<sequence length="374" mass="42942">MLHGVAEGSTRKRSRVVMEGDDGLQDIQDDARSGNSDRPEEEMSVLAKPLWSPDSVPRMESELKGLIEYVRRKPQLSDANAAFMRDSLRTMLIKCTREAELAFETESSIVDSPSRSSSISGDDSKDENTAVEWYAVHDILEAVFRYLSAKDLSVARGVSKDWNKCGSKPSLWKQLCLRQPWRSLETDRALWSLIDPMLDVKDPDVWRKVYPTLARRKWWRCKLMKTNKFVCNLIVHQIDGESLGDNFPSTLTVERRFALMHLTLAMLPINSPLLYFEPETDGDKEGLEGFIQYLIRRDRYGNRRSSLCVLIWTFYLSLWSSSLLDCSRAGLALEQHRRYIFIPPCDYSRDRRYEGKSLLGGVQLSSAHGFQNNI</sequence>
<proteinExistence type="predicted"/>
<dbReference type="InterPro" id="IPR001810">
    <property type="entry name" value="F-box_dom"/>
</dbReference>
<dbReference type="SUPFAM" id="SSF81383">
    <property type="entry name" value="F-box domain"/>
    <property type="match status" value="1"/>
</dbReference>
<feature type="domain" description="F-box" evidence="2">
    <location>
        <begin position="137"/>
        <end position="178"/>
    </location>
</feature>
<feature type="compositionally biased region" description="Basic and acidic residues" evidence="1">
    <location>
        <begin position="29"/>
        <end position="38"/>
    </location>
</feature>
<organism evidence="3">
    <name type="scientific">Rhodosorus marinus</name>
    <dbReference type="NCBI Taxonomy" id="101924"/>
    <lineage>
        <taxon>Eukaryota</taxon>
        <taxon>Rhodophyta</taxon>
        <taxon>Stylonematophyceae</taxon>
        <taxon>Stylonematales</taxon>
        <taxon>Stylonemataceae</taxon>
        <taxon>Rhodosorus</taxon>
    </lineage>
</organism>
<dbReference type="Gene3D" id="1.20.1280.50">
    <property type="match status" value="1"/>
</dbReference>
<reference evidence="3" key="1">
    <citation type="submission" date="2021-01" db="EMBL/GenBank/DDBJ databases">
        <authorList>
            <person name="Corre E."/>
            <person name="Pelletier E."/>
            <person name="Niang G."/>
            <person name="Scheremetjew M."/>
            <person name="Finn R."/>
            <person name="Kale V."/>
            <person name="Holt S."/>
            <person name="Cochrane G."/>
            <person name="Meng A."/>
            <person name="Brown T."/>
            <person name="Cohen L."/>
        </authorList>
    </citation>
    <scope>NUCLEOTIDE SEQUENCE</scope>
    <source>
        <strain evidence="3">CCMP 769</strain>
    </source>
</reference>
<evidence type="ECO:0000259" key="2">
    <source>
        <dbReference type="Pfam" id="PF12937"/>
    </source>
</evidence>
<evidence type="ECO:0000313" key="3">
    <source>
        <dbReference type="EMBL" id="CAE0044032.1"/>
    </source>
</evidence>
<feature type="compositionally biased region" description="Acidic residues" evidence="1">
    <location>
        <begin position="19"/>
        <end position="28"/>
    </location>
</feature>
<accession>A0A7S2ZMV6</accession>
<evidence type="ECO:0000256" key="1">
    <source>
        <dbReference type="SAM" id="MobiDB-lite"/>
    </source>
</evidence>